<organism evidence="1 2">
    <name type="scientific">Uliginosibacterium sediminicola</name>
    <dbReference type="NCBI Taxonomy" id="2024550"/>
    <lineage>
        <taxon>Bacteria</taxon>
        <taxon>Pseudomonadati</taxon>
        <taxon>Pseudomonadota</taxon>
        <taxon>Betaproteobacteria</taxon>
        <taxon>Rhodocyclales</taxon>
        <taxon>Zoogloeaceae</taxon>
        <taxon>Uliginosibacterium</taxon>
    </lineage>
</organism>
<accession>A0ABU9Z277</accession>
<gene>
    <name evidence="1" type="primary">imuA</name>
    <name evidence="1" type="ORF">ABDB84_17030</name>
</gene>
<sequence length="236" mass="25337">MALPALQLSEVLSRQDIWRGDRLAVRDGAAESSGFDALDAELPGKGWSTGALTELLPTQTGVGELALLWPVLVRLSRSGWLALVAPPYLPFAPAWAELSLEHLWWVRGVSAQEAAWVTEQMLASGAFAAVLSWLPQVESAQMRRLQLAVEGRRSLAFVMRAPTAARSASPAPLRLQLAAAGAGALSVQILKRRGPPRPEPLLLAVPRPLRGMRLKAPHHAVAGPLFSTLRTGSFSV</sequence>
<dbReference type="InterPro" id="IPR047610">
    <property type="entry name" value="ImuA_translesion"/>
</dbReference>
<evidence type="ECO:0000313" key="2">
    <source>
        <dbReference type="Proteomes" id="UP001410394"/>
    </source>
</evidence>
<proteinExistence type="predicted"/>
<evidence type="ECO:0000313" key="1">
    <source>
        <dbReference type="EMBL" id="MEN3070191.1"/>
    </source>
</evidence>
<dbReference type="NCBIfam" id="NF033429">
    <property type="entry name" value="ImuA_translesion"/>
    <property type="match status" value="1"/>
</dbReference>
<name>A0ABU9Z277_9RHOO</name>
<dbReference type="RefSeq" id="WP_345920968.1">
    <property type="nucleotide sequence ID" value="NZ_JBDIVE010000011.1"/>
</dbReference>
<dbReference type="EMBL" id="JBDIVE010000011">
    <property type="protein sequence ID" value="MEN3070191.1"/>
    <property type="molecule type" value="Genomic_DNA"/>
</dbReference>
<keyword evidence="2" id="KW-1185">Reference proteome</keyword>
<comment type="caution">
    <text evidence="1">The sequence shown here is derived from an EMBL/GenBank/DDBJ whole genome shotgun (WGS) entry which is preliminary data.</text>
</comment>
<dbReference type="Gene3D" id="3.40.50.300">
    <property type="entry name" value="P-loop containing nucleotide triphosphate hydrolases"/>
    <property type="match status" value="1"/>
</dbReference>
<dbReference type="SUPFAM" id="SSF52540">
    <property type="entry name" value="P-loop containing nucleoside triphosphate hydrolases"/>
    <property type="match status" value="1"/>
</dbReference>
<reference evidence="1 2" key="1">
    <citation type="journal article" date="2018" name="Int. J. Syst. Evol. Microbiol.">
        <title>Uliginosibacterium sediminicola sp. nov., isolated from freshwater sediment.</title>
        <authorList>
            <person name="Hwang W.M."/>
            <person name="Kim S.M."/>
            <person name="Kang K."/>
            <person name="Ahn T.Y."/>
        </authorList>
    </citation>
    <scope>NUCLEOTIDE SEQUENCE [LARGE SCALE GENOMIC DNA]</scope>
    <source>
        <strain evidence="1 2">M1-21</strain>
    </source>
</reference>
<dbReference type="InterPro" id="IPR017166">
    <property type="entry name" value="UCP037290"/>
</dbReference>
<dbReference type="PIRSF" id="PIRSF037290">
    <property type="entry name" value="UCP037290"/>
    <property type="match status" value="1"/>
</dbReference>
<dbReference type="InterPro" id="IPR027417">
    <property type="entry name" value="P-loop_NTPase"/>
</dbReference>
<dbReference type="Proteomes" id="UP001410394">
    <property type="component" value="Unassembled WGS sequence"/>
</dbReference>
<protein>
    <submittedName>
        <fullName evidence="1">Translesion DNA synthesis-associated protein ImuA</fullName>
    </submittedName>
</protein>